<comment type="caution">
    <text evidence="2">The sequence shown here is derived from an EMBL/GenBank/DDBJ whole genome shotgun (WGS) entry which is preliminary data.</text>
</comment>
<evidence type="ECO:0000313" key="3">
    <source>
        <dbReference type="Proteomes" id="UP001432146"/>
    </source>
</evidence>
<feature type="region of interest" description="Disordered" evidence="1">
    <location>
        <begin position="82"/>
        <end position="112"/>
    </location>
</feature>
<evidence type="ECO:0000256" key="1">
    <source>
        <dbReference type="SAM" id="MobiDB-lite"/>
    </source>
</evidence>
<organism evidence="2 3">
    <name type="scientific">Tetragonisca angustula</name>
    <dbReference type="NCBI Taxonomy" id="166442"/>
    <lineage>
        <taxon>Eukaryota</taxon>
        <taxon>Metazoa</taxon>
        <taxon>Ecdysozoa</taxon>
        <taxon>Arthropoda</taxon>
        <taxon>Hexapoda</taxon>
        <taxon>Insecta</taxon>
        <taxon>Pterygota</taxon>
        <taxon>Neoptera</taxon>
        <taxon>Endopterygota</taxon>
        <taxon>Hymenoptera</taxon>
        <taxon>Apocrita</taxon>
        <taxon>Aculeata</taxon>
        <taxon>Apoidea</taxon>
        <taxon>Anthophila</taxon>
        <taxon>Apidae</taxon>
        <taxon>Tetragonisca</taxon>
    </lineage>
</organism>
<keyword evidence="3" id="KW-1185">Reference proteome</keyword>
<proteinExistence type="predicted"/>
<dbReference type="EMBL" id="JAWNGG020000044">
    <property type="protein sequence ID" value="KAK9306062.1"/>
    <property type="molecule type" value="Genomic_DNA"/>
</dbReference>
<dbReference type="AlphaFoldDB" id="A0AAW1A8D8"/>
<dbReference type="Proteomes" id="UP001432146">
    <property type="component" value="Unassembled WGS sequence"/>
</dbReference>
<feature type="compositionally biased region" description="Basic and acidic residues" evidence="1">
    <location>
        <begin position="87"/>
        <end position="101"/>
    </location>
</feature>
<reference evidence="2 3" key="1">
    <citation type="submission" date="2024-05" db="EMBL/GenBank/DDBJ databases">
        <title>The nuclear and mitochondrial genome assemblies of Tetragonisca angustula (Apidae: Meliponini), a tiny yet remarkable pollinator in the Neotropics.</title>
        <authorList>
            <person name="Ferrari R."/>
            <person name="Ricardo P.C."/>
            <person name="Dias F.C."/>
            <person name="Araujo N.S."/>
            <person name="Soares D.O."/>
            <person name="Zhou Q.-S."/>
            <person name="Zhu C.-D."/>
            <person name="Coutinho L."/>
            <person name="Airas M.C."/>
            <person name="Batista T.M."/>
        </authorList>
    </citation>
    <scope>NUCLEOTIDE SEQUENCE [LARGE SCALE GENOMIC DNA]</scope>
    <source>
        <strain evidence="2">ASF017062</strain>
        <tissue evidence="2">Abdomen</tissue>
    </source>
</reference>
<sequence>MKIINMVFGASENYQHRRIQKENSNVKLCGIQWRPSTRDLMGSGGDYQRGTSWNLEETTNAGFHGIWRRLPTPGLHGIWRRPPTPELHVESGGDYQRRDFMKSGGDYQRGTS</sequence>
<evidence type="ECO:0000313" key="2">
    <source>
        <dbReference type="EMBL" id="KAK9306062.1"/>
    </source>
</evidence>
<name>A0AAW1A8D8_9HYME</name>
<protein>
    <submittedName>
        <fullName evidence="2">Uncharacterized protein</fullName>
    </submittedName>
</protein>
<gene>
    <name evidence="2" type="ORF">QLX08_003124</name>
</gene>
<accession>A0AAW1A8D8</accession>